<gene>
    <name evidence="2" type="ORF">SNR37_003682</name>
</gene>
<dbReference type="EMBL" id="JAYDYW010000007">
    <property type="protein sequence ID" value="MEE1674245.1"/>
    <property type="molecule type" value="Genomic_DNA"/>
</dbReference>
<feature type="signal peptide" evidence="1">
    <location>
        <begin position="1"/>
        <end position="20"/>
    </location>
</feature>
<organism evidence="2 3">
    <name type="scientific">Agarivorans aestuarii</name>
    <dbReference type="NCBI Taxonomy" id="1563703"/>
    <lineage>
        <taxon>Bacteria</taxon>
        <taxon>Pseudomonadati</taxon>
        <taxon>Pseudomonadota</taxon>
        <taxon>Gammaproteobacteria</taxon>
        <taxon>Alteromonadales</taxon>
        <taxon>Alteromonadaceae</taxon>
        <taxon>Agarivorans</taxon>
    </lineage>
</organism>
<accession>A0ABU7G730</accession>
<keyword evidence="1" id="KW-0732">Signal</keyword>
<reference evidence="3" key="1">
    <citation type="submission" date="2023-07" db="EMBL/GenBank/DDBJ databases">
        <title>Draft genome sequence of Agarivorans aestuarii strain ZMCS4, a CAZymes producing bacteria isolated from the marine brown algae Clodostephus spongiosus.</title>
        <authorList>
            <person name="Lorente B."/>
            <person name="Cabral C."/>
            <person name="Frias J."/>
            <person name="Faria J."/>
            <person name="Toubarro D."/>
        </authorList>
    </citation>
    <scope>NUCLEOTIDE SEQUENCE [LARGE SCALE GENOMIC DNA]</scope>
    <source>
        <strain evidence="3">ZMCS4</strain>
    </source>
</reference>
<proteinExistence type="predicted"/>
<evidence type="ECO:0000256" key="1">
    <source>
        <dbReference type="SAM" id="SignalP"/>
    </source>
</evidence>
<evidence type="ECO:0000313" key="2">
    <source>
        <dbReference type="EMBL" id="MEE1674245.1"/>
    </source>
</evidence>
<evidence type="ECO:0000313" key="3">
    <source>
        <dbReference type="Proteomes" id="UP001310248"/>
    </source>
</evidence>
<feature type="chain" id="PRO_5045492431" evidence="1">
    <location>
        <begin position="21"/>
        <end position="375"/>
    </location>
</feature>
<dbReference type="InterPro" id="IPR007433">
    <property type="entry name" value="DUF481"/>
</dbReference>
<comment type="caution">
    <text evidence="2">The sequence shown here is derived from an EMBL/GenBank/DDBJ whole genome shotgun (WGS) entry which is preliminary data.</text>
</comment>
<sequence length="375" mass="42511">MRLLAVVLLVTSSSLSHSLAAETSLPEAEQTPQSVAEQFQQDYFSALDLDEDKDWIQLDSGEVVQGELEELYQKEVLFDSDELDDLNIDIDDIQRLRTANWFQVNLRGLGVVRGRLMVDKDGVTIIGKDTHYASRQDVISVYRVAEREADRWENKATLSANVASGNTNTLEINGKLNSERKTALNRTIITYLGVISESNDETTARNHRITLSHDLYKHHDWFFRPVLADFYHAPLKNIKLQSQLASQVGYIPVDDEDKKWELSIGPSWQQTRFEEVTAGSSNKESSMGLSFGSNFEIDITKDIELTHDYQMTLAQKKTGGYQHHNLLSLAIDITDDLDLDVDFIWDYTESPTADADDITPEKNDYRLVIGIGLDF</sequence>
<name>A0ABU7G730_9ALTE</name>
<keyword evidence="3" id="KW-1185">Reference proteome</keyword>
<dbReference type="RefSeq" id="WP_329775403.1">
    <property type="nucleotide sequence ID" value="NZ_JAYDYW010000007.1"/>
</dbReference>
<dbReference type="Pfam" id="PF04338">
    <property type="entry name" value="DUF481"/>
    <property type="match status" value="1"/>
</dbReference>
<protein>
    <submittedName>
        <fullName evidence="2">DUF481 domain-containing protein</fullName>
    </submittedName>
</protein>
<dbReference type="Proteomes" id="UP001310248">
    <property type="component" value="Unassembled WGS sequence"/>
</dbReference>